<reference evidence="2 3" key="1">
    <citation type="submission" date="2020-08" db="EMBL/GenBank/DDBJ databases">
        <title>Genomic Encyclopedia of Type Strains, Phase IV (KMG-IV): sequencing the most valuable type-strain genomes for metagenomic binning, comparative biology and taxonomic classification.</title>
        <authorList>
            <person name="Goeker M."/>
        </authorList>
    </citation>
    <scope>NUCLEOTIDE SEQUENCE [LARGE SCALE GENOMIC DNA]</scope>
    <source>
        <strain evidence="2 3">DSM 100397</strain>
    </source>
</reference>
<organism evidence="2 3">
    <name type="scientific">Flavobacterium gossypii</name>
    <dbReference type="NCBI Taxonomy" id="1646119"/>
    <lineage>
        <taxon>Bacteria</taxon>
        <taxon>Pseudomonadati</taxon>
        <taxon>Bacteroidota</taxon>
        <taxon>Flavobacteriia</taxon>
        <taxon>Flavobacteriales</taxon>
        <taxon>Flavobacteriaceae</taxon>
        <taxon>Flavobacterium</taxon>
    </lineage>
</organism>
<dbReference type="Proteomes" id="UP000555003">
    <property type="component" value="Unassembled WGS sequence"/>
</dbReference>
<dbReference type="EMBL" id="JACJIS010000002">
    <property type="protein sequence ID" value="MBA9074112.1"/>
    <property type="molecule type" value="Genomic_DNA"/>
</dbReference>
<accession>A0ABR6DR06</accession>
<proteinExistence type="predicted"/>
<protein>
    <recommendedName>
        <fullName evidence="4">DUF3575 domain-containing protein</fullName>
    </recommendedName>
</protein>
<name>A0ABR6DR06_9FLAO</name>
<dbReference type="Pfam" id="PF12099">
    <property type="entry name" value="DUF3575"/>
    <property type="match status" value="1"/>
</dbReference>
<evidence type="ECO:0000256" key="1">
    <source>
        <dbReference type="SAM" id="SignalP"/>
    </source>
</evidence>
<evidence type="ECO:0008006" key="4">
    <source>
        <dbReference type="Google" id="ProtNLM"/>
    </source>
</evidence>
<gene>
    <name evidence="2" type="ORF">GGR22_002279</name>
</gene>
<evidence type="ECO:0000313" key="2">
    <source>
        <dbReference type="EMBL" id="MBA9074112.1"/>
    </source>
</evidence>
<dbReference type="RefSeq" id="WP_182493733.1">
    <property type="nucleotide sequence ID" value="NZ_JACJIS010000002.1"/>
</dbReference>
<keyword evidence="3" id="KW-1185">Reference proteome</keyword>
<dbReference type="InterPro" id="IPR021958">
    <property type="entry name" value="DUF3575"/>
</dbReference>
<keyword evidence="1" id="KW-0732">Signal</keyword>
<comment type="caution">
    <text evidence="2">The sequence shown here is derived from an EMBL/GenBank/DDBJ whole genome shotgun (WGS) entry which is preliminary data.</text>
</comment>
<sequence length="184" mass="20869">MKKYLSLFFLLSVSLSYSQTYVKFNGATALALIPNIGVETSIGKKMTLQVDATASFWESVNGAPFKAFILTPEVRYHFNEKNNGLYVGGNISGGVFELQKYGYKDTDFYQKGLNYMLGVTIGYQWKVSDKWALDLFVGGGHQEAFYKGYLLSTGERYDTWVHDYNKSGEWILYRGGLMIAYKIN</sequence>
<feature type="chain" id="PRO_5047365689" description="DUF3575 domain-containing protein" evidence="1">
    <location>
        <begin position="19"/>
        <end position="184"/>
    </location>
</feature>
<evidence type="ECO:0000313" key="3">
    <source>
        <dbReference type="Proteomes" id="UP000555003"/>
    </source>
</evidence>
<feature type="signal peptide" evidence="1">
    <location>
        <begin position="1"/>
        <end position="18"/>
    </location>
</feature>